<protein>
    <submittedName>
        <fullName evidence="2">Uncharacterized protein</fullName>
    </submittedName>
</protein>
<evidence type="ECO:0000313" key="3">
    <source>
        <dbReference type="Proteomes" id="UP000593562"/>
    </source>
</evidence>
<proteinExistence type="predicted"/>
<keyword evidence="3" id="KW-1185">Reference proteome</keyword>
<feature type="compositionally biased region" description="Polar residues" evidence="1">
    <location>
        <begin position="39"/>
        <end position="62"/>
    </location>
</feature>
<gene>
    <name evidence="2" type="ORF">HS088_TW17G00577</name>
</gene>
<dbReference type="AlphaFoldDB" id="A0A7J7CG72"/>
<comment type="caution">
    <text evidence="2">The sequence shown here is derived from an EMBL/GenBank/DDBJ whole genome shotgun (WGS) entry which is preliminary data.</text>
</comment>
<sequence>MTPWVVVQSRQFDPKSLPRAIIPDRLASLVARLEEKSLHQNSVTGKMTPTAASKASGTQLTNAPRRFHGVQRQP</sequence>
<evidence type="ECO:0000313" key="2">
    <source>
        <dbReference type="EMBL" id="KAF5733042.1"/>
    </source>
</evidence>
<dbReference type="InParanoid" id="A0A7J7CG72"/>
<dbReference type="EMBL" id="JAAARO010000017">
    <property type="protein sequence ID" value="KAF5733042.1"/>
    <property type="molecule type" value="Genomic_DNA"/>
</dbReference>
<accession>A0A7J7CG72</accession>
<name>A0A7J7CG72_TRIWF</name>
<feature type="region of interest" description="Disordered" evidence="1">
    <location>
        <begin position="37"/>
        <end position="74"/>
    </location>
</feature>
<organism evidence="2 3">
    <name type="scientific">Tripterygium wilfordii</name>
    <name type="common">Thunder God vine</name>
    <dbReference type="NCBI Taxonomy" id="458696"/>
    <lineage>
        <taxon>Eukaryota</taxon>
        <taxon>Viridiplantae</taxon>
        <taxon>Streptophyta</taxon>
        <taxon>Embryophyta</taxon>
        <taxon>Tracheophyta</taxon>
        <taxon>Spermatophyta</taxon>
        <taxon>Magnoliopsida</taxon>
        <taxon>eudicotyledons</taxon>
        <taxon>Gunneridae</taxon>
        <taxon>Pentapetalae</taxon>
        <taxon>rosids</taxon>
        <taxon>fabids</taxon>
        <taxon>Celastrales</taxon>
        <taxon>Celastraceae</taxon>
        <taxon>Tripterygium</taxon>
    </lineage>
</organism>
<reference evidence="2 3" key="1">
    <citation type="journal article" date="2020" name="Nat. Commun.">
        <title>Genome of Tripterygium wilfordii and identification of cytochrome P450 involved in triptolide biosynthesis.</title>
        <authorList>
            <person name="Tu L."/>
            <person name="Su P."/>
            <person name="Zhang Z."/>
            <person name="Gao L."/>
            <person name="Wang J."/>
            <person name="Hu T."/>
            <person name="Zhou J."/>
            <person name="Zhang Y."/>
            <person name="Zhao Y."/>
            <person name="Liu Y."/>
            <person name="Song Y."/>
            <person name="Tong Y."/>
            <person name="Lu Y."/>
            <person name="Yang J."/>
            <person name="Xu C."/>
            <person name="Jia M."/>
            <person name="Peters R.J."/>
            <person name="Huang L."/>
            <person name="Gao W."/>
        </authorList>
    </citation>
    <scope>NUCLEOTIDE SEQUENCE [LARGE SCALE GENOMIC DNA]</scope>
    <source>
        <strain evidence="3">cv. XIE 37</strain>
        <tissue evidence="2">Leaf</tissue>
    </source>
</reference>
<feature type="compositionally biased region" description="Basic residues" evidence="1">
    <location>
        <begin position="65"/>
        <end position="74"/>
    </location>
</feature>
<dbReference type="Proteomes" id="UP000593562">
    <property type="component" value="Unassembled WGS sequence"/>
</dbReference>
<evidence type="ECO:0000256" key="1">
    <source>
        <dbReference type="SAM" id="MobiDB-lite"/>
    </source>
</evidence>